<protein>
    <submittedName>
        <fullName evidence="1">Uncharacterized protein</fullName>
    </submittedName>
</protein>
<accession>A0A939T6X2</accession>
<dbReference type="EMBL" id="JAGEOJ010000006">
    <property type="protein sequence ID" value="MBO2448732.1"/>
    <property type="molecule type" value="Genomic_DNA"/>
</dbReference>
<comment type="caution">
    <text evidence="1">The sequence shown here is derived from an EMBL/GenBank/DDBJ whole genome shotgun (WGS) entry which is preliminary data.</text>
</comment>
<evidence type="ECO:0000313" key="1">
    <source>
        <dbReference type="EMBL" id="MBO2448732.1"/>
    </source>
</evidence>
<dbReference type="RefSeq" id="WP_208256393.1">
    <property type="nucleotide sequence ID" value="NZ_JAGEOJ010000006.1"/>
</dbReference>
<keyword evidence="2" id="KW-1185">Reference proteome</keyword>
<reference evidence="1" key="1">
    <citation type="submission" date="2021-03" db="EMBL/GenBank/DDBJ databases">
        <authorList>
            <person name="Kanchanasin P."/>
            <person name="Saeng-In P."/>
            <person name="Phongsopitanun W."/>
            <person name="Yuki M."/>
            <person name="Kudo T."/>
            <person name="Ohkuma M."/>
            <person name="Tanasupawat S."/>
        </authorList>
    </citation>
    <scope>NUCLEOTIDE SEQUENCE</scope>
    <source>
        <strain evidence="1">GKU 128</strain>
    </source>
</reference>
<gene>
    <name evidence="1" type="ORF">J4573_16640</name>
</gene>
<organism evidence="1 2">
    <name type="scientific">Actinomadura barringtoniae</name>
    <dbReference type="NCBI Taxonomy" id="1427535"/>
    <lineage>
        <taxon>Bacteria</taxon>
        <taxon>Bacillati</taxon>
        <taxon>Actinomycetota</taxon>
        <taxon>Actinomycetes</taxon>
        <taxon>Streptosporangiales</taxon>
        <taxon>Thermomonosporaceae</taxon>
        <taxon>Actinomadura</taxon>
    </lineage>
</organism>
<evidence type="ECO:0000313" key="2">
    <source>
        <dbReference type="Proteomes" id="UP000669179"/>
    </source>
</evidence>
<name>A0A939T6X2_9ACTN</name>
<proteinExistence type="predicted"/>
<dbReference type="Proteomes" id="UP000669179">
    <property type="component" value="Unassembled WGS sequence"/>
</dbReference>
<sequence length="122" mass="13786">MIEGLWPPQVPLWLRWRFRRRVAECRTRLEMARDEALNEWPELSCEVFQVTPRHMPRLHASDGPGGGLALLGYSESGYVGPGWGGAPGDRPDKAARYLIDTVWTSSARRPPLPVVDPKQNPQ</sequence>
<dbReference type="AlphaFoldDB" id="A0A939T6X2"/>